<keyword evidence="1" id="KW-0472">Membrane</keyword>
<keyword evidence="2" id="KW-0808">Transferase</keyword>
<dbReference type="InterPro" id="IPR021214">
    <property type="entry name" value="DUF2568"/>
</dbReference>
<dbReference type="KEGG" id="rtx:TI83_03120"/>
<dbReference type="STRING" id="145458.APU90_03350"/>
<dbReference type="Proteomes" id="UP000052979">
    <property type="component" value="Unassembled WGS sequence"/>
</dbReference>
<proteinExistence type="predicted"/>
<accession>A0A0C5BE01</accession>
<dbReference type="KEGG" id="rtc:APU90_03350"/>
<feature type="transmembrane region" description="Helical" evidence="1">
    <location>
        <begin position="45"/>
        <end position="64"/>
    </location>
</feature>
<evidence type="ECO:0000313" key="2">
    <source>
        <dbReference type="EMBL" id="KKM46245.1"/>
    </source>
</evidence>
<feature type="transmembrane region" description="Helical" evidence="1">
    <location>
        <begin position="20"/>
        <end position="39"/>
    </location>
</feature>
<keyword evidence="1" id="KW-1133">Transmembrane helix</keyword>
<dbReference type="AlphaFoldDB" id="A0A0C5BE01"/>
<keyword evidence="3" id="KW-1185">Reference proteome</keyword>
<feature type="transmembrane region" description="Helical" evidence="1">
    <location>
        <begin position="76"/>
        <end position="94"/>
    </location>
</feature>
<comment type="caution">
    <text evidence="2">The sequence shown here is derived from an EMBL/GenBank/DDBJ whole genome shotgun (WGS) entry which is preliminary data.</text>
</comment>
<evidence type="ECO:0000256" key="1">
    <source>
        <dbReference type="SAM" id="Phobius"/>
    </source>
</evidence>
<dbReference type="GeneID" id="93667740"/>
<reference evidence="2 3" key="1">
    <citation type="submission" date="2015-04" db="EMBL/GenBank/DDBJ databases">
        <title>Draft genome sequence of Rathayibacter toxicus strain FH-142 (AKA 70134 or CS 32), a Western Australian isolate.</title>
        <authorList>
            <consortium name="Consortium for Microbial Forensics and Genomics (microFORGE)"/>
            <person name="Knight B.M."/>
            <person name="Roberts D.P."/>
            <person name="Lin D."/>
            <person name="Hari K."/>
            <person name="Fletcher J."/>
            <person name="Melcher U."/>
            <person name="Blagden T."/>
            <person name="Luster D.G."/>
            <person name="Sechler A.J."/>
            <person name="Schneider W.L."/>
            <person name="Winegar R.A."/>
        </authorList>
    </citation>
    <scope>NUCLEOTIDE SEQUENCE [LARGE SCALE GENOMIC DNA]</scope>
    <source>
        <strain evidence="2 3">FH142</strain>
    </source>
</reference>
<dbReference type="EMBL" id="LBFI01000024">
    <property type="protein sequence ID" value="KKM46245.1"/>
    <property type="molecule type" value="Genomic_DNA"/>
</dbReference>
<name>A0A0C5BE01_9MICO</name>
<sequence>MNRASATRATAELTIRPNDIVRFVLELFALTSFTIWGFTCWDVPLNIGFGIGAPLVAALVWALFVSPRAVLTVEIYARSLIELLMMGAAALTWLQRNQPFVALVFGIVAVVSGLIAGRRTL</sequence>
<gene>
    <name evidence="2" type="ORF">VT73_04145</name>
</gene>
<dbReference type="PATRIC" id="fig|145458.7.peg.734"/>
<dbReference type="GO" id="GO:0016740">
    <property type="term" value="F:transferase activity"/>
    <property type="evidence" value="ECO:0007669"/>
    <property type="project" value="UniProtKB-KW"/>
</dbReference>
<dbReference type="RefSeq" id="WP_042733889.1">
    <property type="nucleotide sequence ID" value="NZ_CP010848.1"/>
</dbReference>
<dbReference type="eggNOG" id="ENOG5033D6D">
    <property type="taxonomic scope" value="Bacteria"/>
</dbReference>
<keyword evidence="1" id="KW-0812">Transmembrane</keyword>
<dbReference type="Pfam" id="PF10823">
    <property type="entry name" value="DUF2568"/>
    <property type="match status" value="1"/>
</dbReference>
<evidence type="ECO:0000313" key="3">
    <source>
        <dbReference type="Proteomes" id="UP000052979"/>
    </source>
</evidence>
<organism evidence="2 3">
    <name type="scientific">Rathayibacter toxicus</name>
    <dbReference type="NCBI Taxonomy" id="145458"/>
    <lineage>
        <taxon>Bacteria</taxon>
        <taxon>Bacillati</taxon>
        <taxon>Actinomycetota</taxon>
        <taxon>Actinomycetes</taxon>
        <taxon>Micrococcales</taxon>
        <taxon>Microbacteriaceae</taxon>
        <taxon>Rathayibacter</taxon>
    </lineage>
</organism>
<protein>
    <submittedName>
        <fullName evidence="2">4-amino-4-deoxy-L-arabinose transferase</fullName>
    </submittedName>
</protein>
<feature type="transmembrane region" description="Helical" evidence="1">
    <location>
        <begin position="100"/>
        <end position="117"/>
    </location>
</feature>